<organism evidence="2">
    <name type="scientific">uncultured Caudovirales phage</name>
    <dbReference type="NCBI Taxonomy" id="2100421"/>
    <lineage>
        <taxon>Viruses</taxon>
        <taxon>Duplodnaviria</taxon>
        <taxon>Heunggongvirae</taxon>
        <taxon>Uroviricota</taxon>
        <taxon>Caudoviricetes</taxon>
        <taxon>Peduoviridae</taxon>
        <taxon>Maltschvirus</taxon>
        <taxon>Maltschvirus maltsch</taxon>
    </lineage>
</organism>
<sequence length="85" mass="9493">MSDSPYTIDPLELARLLDEAAERGARRALESVGLHDPSAGTDIHDLRTLIESWRSAKRTALEAFVKWLTIGLLGFLATSFWLSHK</sequence>
<dbReference type="InterPro" id="IPR046130">
    <property type="entry name" value="DUF6127"/>
</dbReference>
<protein>
    <submittedName>
        <fullName evidence="2">Uncharacterized protein</fullName>
    </submittedName>
</protein>
<feature type="transmembrane region" description="Helical" evidence="1">
    <location>
        <begin position="64"/>
        <end position="82"/>
    </location>
</feature>
<keyword evidence="1" id="KW-0472">Membrane</keyword>
<reference evidence="2" key="1">
    <citation type="submission" date="2020-05" db="EMBL/GenBank/DDBJ databases">
        <authorList>
            <person name="Chiriac C."/>
            <person name="Salcher M."/>
            <person name="Ghai R."/>
            <person name="Kavagutti S V."/>
        </authorList>
    </citation>
    <scope>NUCLEOTIDE SEQUENCE</scope>
</reference>
<name>A0A6J7WQT2_9CAUD</name>
<keyword evidence="1" id="KW-0812">Transmembrane</keyword>
<gene>
    <name evidence="2" type="ORF">UFOVP235_49</name>
</gene>
<proteinExistence type="predicted"/>
<keyword evidence="1" id="KW-1133">Transmembrane helix</keyword>
<evidence type="ECO:0000256" key="1">
    <source>
        <dbReference type="SAM" id="Phobius"/>
    </source>
</evidence>
<dbReference type="EMBL" id="LR798282">
    <property type="protein sequence ID" value="CAB5220369.1"/>
    <property type="molecule type" value="Genomic_DNA"/>
</dbReference>
<accession>A0A6J7WQT2</accession>
<dbReference type="Pfam" id="PF19622">
    <property type="entry name" value="DUF6127"/>
    <property type="match status" value="1"/>
</dbReference>
<evidence type="ECO:0000313" key="2">
    <source>
        <dbReference type="EMBL" id="CAB5220369.1"/>
    </source>
</evidence>